<evidence type="ECO:0000313" key="3">
    <source>
        <dbReference type="EMBL" id="OYD06587.1"/>
    </source>
</evidence>
<dbReference type="Proteomes" id="UP000215459">
    <property type="component" value="Unassembled WGS sequence"/>
</dbReference>
<evidence type="ECO:0000256" key="2">
    <source>
        <dbReference type="SAM" id="Phobius"/>
    </source>
</evidence>
<evidence type="ECO:0000313" key="4">
    <source>
        <dbReference type="Proteomes" id="UP000215459"/>
    </source>
</evidence>
<evidence type="ECO:0000256" key="1">
    <source>
        <dbReference type="SAM" id="Coils"/>
    </source>
</evidence>
<keyword evidence="1" id="KW-0175">Coiled coil</keyword>
<keyword evidence="2" id="KW-0472">Membrane</keyword>
<keyword evidence="2" id="KW-0812">Transmembrane</keyword>
<protein>
    <submittedName>
        <fullName evidence="3">Uncharacterized protein</fullName>
    </submittedName>
</protein>
<keyword evidence="2" id="KW-1133">Transmembrane helix</keyword>
<feature type="transmembrane region" description="Helical" evidence="2">
    <location>
        <begin position="83"/>
        <end position="105"/>
    </location>
</feature>
<reference evidence="3 4" key="1">
    <citation type="submission" date="2017-07" db="EMBL/GenBank/DDBJ databases">
        <title>The genome sequence of Paludifilum halophilum highlights mechanisms for microbial adaptation to high salt environemnts.</title>
        <authorList>
            <person name="Belbahri L."/>
        </authorList>
    </citation>
    <scope>NUCLEOTIDE SEQUENCE [LARGE SCALE GENOMIC DNA]</scope>
    <source>
        <strain evidence="3 4">DSM 102817</strain>
    </source>
</reference>
<gene>
    <name evidence="3" type="ORF">CHM34_15965</name>
</gene>
<proteinExistence type="predicted"/>
<organism evidence="3 4">
    <name type="scientific">Paludifilum halophilum</name>
    <dbReference type="NCBI Taxonomy" id="1642702"/>
    <lineage>
        <taxon>Bacteria</taxon>
        <taxon>Bacillati</taxon>
        <taxon>Bacillota</taxon>
        <taxon>Bacilli</taxon>
        <taxon>Bacillales</taxon>
        <taxon>Thermoactinomycetaceae</taxon>
        <taxon>Paludifilum</taxon>
    </lineage>
</organism>
<dbReference type="EMBL" id="NOWF01000011">
    <property type="protein sequence ID" value="OYD06587.1"/>
    <property type="molecule type" value="Genomic_DNA"/>
</dbReference>
<comment type="caution">
    <text evidence="3">The sequence shown here is derived from an EMBL/GenBank/DDBJ whole genome shotgun (WGS) entry which is preliminary data.</text>
</comment>
<accession>A0A235B3U9</accession>
<feature type="coiled-coil region" evidence="1">
    <location>
        <begin position="31"/>
        <end position="68"/>
    </location>
</feature>
<name>A0A235B3U9_9BACL</name>
<sequence length="301" mass="35330">MTGVAAKDGFRFGVFLILFLLVSGSFPLSPAFAEEKQDKDLSRKVEKLEAELEKLRAKEESYDYLKEENREYRKFVEKEWDRFLSMLSWFFPLAITIIGALLLFLNFKSIRDIKATVREQVQEKADEELKGTLKKHVTQIEEDVASLKLMAARESWFKNANILVLDKGTLQSFLSSTHLSERENLIYASKPYEQLPHILEEERVDIVIYEYDKPDVEDEWDPHIIDVLNQLKQAKETIPVVIYCPHQLPRKEFNRISKCYRWYHFANTPITLITNVSSLSHVFYSKQHNENHPPMGERIKD</sequence>
<keyword evidence="4" id="KW-1185">Reference proteome</keyword>
<dbReference type="AlphaFoldDB" id="A0A235B3U9"/>